<keyword evidence="5" id="KW-0067">ATP-binding</keyword>
<keyword evidence="3" id="KW-0547">Nucleotide-binding</keyword>
<dbReference type="InterPro" id="IPR043136">
    <property type="entry name" value="B30.2/SPRY_sf"/>
</dbReference>
<dbReference type="InterPro" id="IPR011009">
    <property type="entry name" value="Kinase-like_dom_sf"/>
</dbReference>
<dbReference type="Pfam" id="PF00069">
    <property type="entry name" value="Pkinase"/>
    <property type="match status" value="1"/>
</dbReference>
<feature type="domain" description="Protein kinase" evidence="7">
    <location>
        <begin position="10"/>
        <end position="272"/>
    </location>
</feature>
<gene>
    <name evidence="8" type="ORF">EZS28_015089</name>
</gene>
<comment type="caution">
    <text evidence="8">The sequence shown here is derived from an EMBL/GenBank/DDBJ whole genome shotgun (WGS) entry which is preliminary data.</text>
</comment>
<evidence type="ECO:0000256" key="1">
    <source>
        <dbReference type="ARBA" id="ARBA00012513"/>
    </source>
</evidence>
<dbReference type="Gene3D" id="2.60.120.920">
    <property type="match status" value="1"/>
</dbReference>
<dbReference type="GO" id="GO:0005524">
    <property type="term" value="F:ATP binding"/>
    <property type="evidence" value="ECO:0007669"/>
    <property type="project" value="UniProtKB-KW"/>
</dbReference>
<name>A0A5J4W3M5_9EUKA</name>
<dbReference type="EC" id="2.7.11.1" evidence="1"/>
<organism evidence="8 9">
    <name type="scientific">Streblomastix strix</name>
    <dbReference type="NCBI Taxonomy" id="222440"/>
    <lineage>
        <taxon>Eukaryota</taxon>
        <taxon>Metamonada</taxon>
        <taxon>Preaxostyla</taxon>
        <taxon>Oxymonadida</taxon>
        <taxon>Streblomastigidae</taxon>
        <taxon>Streblomastix</taxon>
    </lineage>
</organism>
<evidence type="ECO:0000256" key="2">
    <source>
        <dbReference type="ARBA" id="ARBA00022679"/>
    </source>
</evidence>
<dbReference type="SUPFAM" id="SSF56112">
    <property type="entry name" value="Protein kinase-like (PK-like)"/>
    <property type="match status" value="1"/>
</dbReference>
<evidence type="ECO:0000256" key="4">
    <source>
        <dbReference type="ARBA" id="ARBA00022777"/>
    </source>
</evidence>
<keyword evidence="4 8" id="KW-0418">Kinase</keyword>
<dbReference type="AlphaFoldDB" id="A0A5J4W3M5"/>
<dbReference type="Gene3D" id="1.10.510.10">
    <property type="entry name" value="Transferase(Phosphotransferase) domain 1"/>
    <property type="match status" value="1"/>
</dbReference>
<dbReference type="Proteomes" id="UP000324800">
    <property type="component" value="Unassembled WGS sequence"/>
</dbReference>
<feature type="region of interest" description="Disordered" evidence="6">
    <location>
        <begin position="493"/>
        <end position="512"/>
    </location>
</feature>
<dbReference type="PROSITE" id="PS50011">
    <property type="entry name" value="PROTEIN_KINASE_DOM"/>
    <property type="match status" value="1"/>
</dbReference>
<dbReference type="InterPro" id="IPR008271">
    <property type="entry name" value="Ser/Thr_kinase_AS"/>
</dbReference>
<evidence type="ECO:0000313" key="9">
    <source>
        <dbReference type="Proteomes" id="UP000324800"/>
    </source>
</evidence>
<feature type="region of interest" description="Disordered" evidence="6">
    <location>
        <begin position="278"/>
        <end position="311"/>
    </location>
</feature>
<dbReference type="EMBL" id="SNRW01003606">
    <property type="protein sequence ID" value="KAA6389385.1"/>
    <property type="molecule type" value="Genomic_DNA"/>
</dbReference>
<evidence type="ECO:0000313" key="8">
    <source>
        <dbReference type="EMBL" id="KAA6389385.1"/>
    </source>
</evidence>
<protein>
    <recommendedName>
        <fullName evidence="1">non-specific serine/threonine protein kinase</fullName>
        <ecNumber evidence="1">2.7.11.1</ecNumber>
    </recommendedName>
</protein>
<evidence type="ECO:0000256" key="6">
    <source>
        <dbReference type="SAM" id="MobiDB-lite"/>
    </source>
</evidence>
<dbReference type="PANTHER" id="PTHR43671:SF13">
    <property type="entry name" value="SERINE_THREONINE-PROTEIN KINASE NEK2"/>
    <property type="match status" value="1"/>
</dbReference>
<dbReference type="PANTHER" id="PTHR43671">
    <property type="entry name" value="SERINE/THREONINE-PROTEIN KINASE NEK"/>
    <property type="match status" value="1"/>
</dbReference>
<keyword evidence="2" id="KW-0808">Transferase</keyword>
<dbReference type="SMART" id="SM00220">
    <property type="entry name" value="S_TKc"/>
    <property type="match status" value="1"/>
</dbReference>
<dbReference type="PROSITE" id="PS00108">
    <property type="entry name" value="PROTEIN_KINASE_ST"/>
    <property type="match status" value="1"/>
</dbReference>
<evidence type="ECO:0000259" key="7">
    <source>
        <dbReference type="PROSITE" id="PS50011"/>
    </source>
</evidence>
<accession>A0A5J4W3M5</accession>
<feature type="compositionally biased region" description="Basic and acidic residues" evidence="6">
    <location>
        <begin position="496"/>
        <end position="512"/>
    </location>
</feature>
<proteinExistence type="predicted"/>
<dbReference type="GO" id="GO:0004674">
    <property type="term" value="F:protein serine/threonine kinase activity"/>
    <property type="evidence" value="ECO:0007669"/>
    <property type="project" value="UniProtKB-EC"/>
</dbReference>
<sequence length="512" mass="58125">MMSAHQYGEFKIEKKLLGGAMGKTFLVQLLATGVFYVMKCLDYFVDEDKAIADSEISQMLKLTSKFTVVLVETIIYGAQICLIMEYYKGGDLKNTITELQKIPEKDRSIRVWEIFGQITRALHHLHSNSIIHRDLKPANIFMNEDGSVRLGDFGLVKDITDKEYATKAGTNAYMAPEGHLTKKLDFKSDIFSLGIIVFQLLTNQHPFDAPSEAEMIEKIKKGKSSKLPGWDSSKRPTTEQIMEQETIRLYLKMQEDKERMNEEKDKMKLEFEKMKSEVAKMQQSTSEPKVQAKPSPKAEVISTPKPKQAQQTNVVVPPQLISINPQPIIPDQEHCRSEGMKIINTKGWVYCSVAYNPIITRGIVRFEGIFENKDINIYVGIADSSIVFEADKAPFNVKYKDKSVSYEGASGSLYHFNQDKIKGNYKFEDNQKVALEVNMDSSPRTLHFFVEGNEQPLSIINIPASIRFWICTLLANTTFTLTQFQNLSSSSAKGVEGSKKLDWGKESDWKKK</sequence>
<dbReference type="InterPro" id="IPR050660">
    <property type="entry name" value="NEK_Ser/Thr_kinase"/>
</dbReference>
<evidence type="ECO:0000256" key="3">
    <source>
        <dbReference type="ARBA" id="ARBA00022741"/>
    </source>
</evidence>
<reference evidence="8 9" key="1">
    <citation type="submission" date="2019-03" db="EMBL/GenBank/DDBJ databases">
        <title>Single cell metagenomics reveals metabolic interactions within the superorganism composed of flagellate Streblomastix strix and complex community of Bacteroidetes bacteria on its surface.</title>
        <authorList>
            <person name="Treitli S.C."/>
            <person name="Kolisko M."/>
            <person name="Husnik F."/>
            <person name="Keeling P."/>
            <person name="Hampl V."/>
        </authorList>
    </citation>
    <scope>NUCLEOTIDE SEQUENCE [LARGE SCALE GENOMIC DNA]</scope>
    <source>
        <strain evidence="8">ST1C</strain>
    </source>
</reference>
<evidence type="ECO:0000256" key="5">
    <source>
        <dbReference type="ARBA" id="ARBA00022840"/>
    </source>
</evidence>
<dbReference type="InterPro" id="IPR000719">
    <property type="entry name" value="Prot_kinase_dom"/>
</dbReference>